<sequence length="79" mass="8710">MPTNIVRESACNSPRTSPRPNFFTNSGSCARTDLVYQGRRLPGESNETMAARLTEARVWLRLLFSNTSSDTVAISTTEA</sequence>
<gene>
    <name evidence="2" type="ORF">PXEA_LOCUS21649</name>
</gene>
<name>A0A3S5A5J4_9PLAT</name>
<comment type="caution">
    <text evidence="2">The sequence shown here is derived from an EMBL/GenBank/DDBJ whole genome shotgun (WGS) entry which is preliminary data.</text>
</comment>
<dbReference type="Proteomes" id="UP000784294">
    <property type="component" value="Unassembled WGS sequence"/>
</dbReference>
<feature type="non-terminal residue" evidence="2">
    <location>
        <position position="79"/>
    </location>
</feature>
<reference evidence="2" key="1">
    <citation type="submission" date="2018-11" db="EMBL/GenBank/DDBJ databases">
        <authorList>
            <consortium name="Pathogen Informatics"/>
        </authorList>
    </citation>
    <scope>NUCLEOTIDE SEQUENCE</scope>
</reference>
<evidence type="ECO:0000313" key="2">
    <source>
        <dbReference type="EMBL" id="VEL28209.1"/>
    </source>
</evidence>
<keyword evidence="3" id="KW-1185">Reference proteome</keyword>
<protein>
    <submittedName>
        <fullName evidence="2">Uncharacterized protein</fullName>
    </submittedName>
</protein>
<feature type="region of interest" description="Disordered" evidence="1">
    <location>
        <begin position="1"/>
        <end position="24"/>
    </location>
</feature>
<organism evidence="2 3">
    <name type="scientific">Protopolystoma xenopodis</name>
    <dbReference type="NCBI Taxonomy" id="117903"/>
    <lineage>
        <taxon>Eukaryota</taxon>
        <taxon>Metazoa</taxon>
        <taxon>Spiralia</taxon>
        <taxon>Lophotrochozoa</taxon>
        <taxon>Platyhelminthes</taxon>
        <taxon>Monogenea</taxon>
        <taxon>Polyopisthocotylea</taxon>
        <taxon>Polystomatidea</taxon>
        <taxon>Polystomatidae</taxon>
        <taxon>Protopolystoma</taxon>
    </lineage>
</organism>
<dbReference type="EMBL" id="CAAALY010093178">
    <property type="protein sequence ID" value="VEL28209.1"/>
    <property type="molecule type" value="Genomic_DNA"/>
</dbReference>
<dbReference type="AlphaFoldDB" id="A0A3S5A5J4"/>
<evidence type="ECO:0000313" key="3">
    <source>
        <dbReference type="Proteomes" id="UP000784294"/>
    </source>
</evidence>
<feature type="compositionally biased region" description="Polar residues" evidence="1">
    <location>
        <begin position="10"/>
        <end position="24"/>
    </location>
</feature>
<proteinExistence type="predicted"/>
<accession>A0A3S5A5J4</accession>
<evidence type="ECO:0000256" key="1">
    <source>
        <dbReference type="SAM" id="MobiDB-lite"/>
    </source>
</evidence>